<dbReference type="Proteomes" id="UP001473302">
    <property type="component" value="Unassembled WGS sequence"/>
</dbReference>
<reference evidence="3 4" key="1">
    <citation type="submission" date="2024-04" db="EMBL/GenBank/DDBJ databases">
        <title>genome sequences of Mucor flavus KT1a and Helicostylum pulchrum KT1b strains isolated from the surface of a dry-aged beef.</title>
        <authorList>
            <person name="Toyotome T."/>
            <person name="Hosono M."/>
            <person name="Torimaru M."/>
            <person name="Fukuda K."/>
            <person name="Mikami N."/>
        </authorList>
    </citation>
    <scope>NUCLEOTIDE SEQUENCE [LARGE SCALE GENOMIC DNA]</scope>
    <source>
        <strain evidence="3 4">KT1a</strain>
    </source>
</reference>
<evidence type="ECO:0000259" key="2">
    <source>
        <dbReference type="Pfam" id="PF12572"/>
    </source>
</evidence>
<feature type="compositionally biased region" description="Polar residues" evidence="1">
    <location>
        <begin position="291"/>
        <end position="302"/>
    </location>
</feature>
<dbReference type="PANTHER" id="PTHR46370:SF1">
    <property type="entry name" value="GPALPP MOTIFS-CONTAINING PROTEIN 1"/>
    <property type="match status" value="1"/>
</dbReference>
<dbReference type="InterPro" id="IPR022226">
    <property type="entry name" value="DUF3752"/>
</dbReference>
<organism evidence="3 4">
    <name type="scientific">Mucor flavus</name>
    <dbReference type="NCBI Taxonomy" id="439312"/>
    <lineage>
        <taxon>Eukaryota</taxon>
        <taxon>Fungi</taxon>
        <taxon>Fungi incertae sedis</taxon>
        <taxon>Mucoromycota</taxon>
        <taxon>Mucoromycotina</taxon>
        <taxon>Mucoromycetes</taxon>
        <taxon>Mucorales</taxon>
        <taxon>Mucorineae</taxon>
        <taxon>Mucoraceae</taxon>
        <taxon>Mucor</taxon>
    </lineage>
</organism>
<dbReference type="EMBL" id="BAABUK010000039">
    <property type="protein sequence ID" value="GAA5817171.1"/>
    <property type="molecule type" value="Genomic_DNA"/>
</dbReference>
<proteinExistence type="predicted"/>
<evidence type="ECO:0000313" key="4">
    <source>
        <dbReference type="Proteomes" id="UP001473302"/>
    </source>
</evidence>
<keyword evidence="4" id="KW-1185">Reference proteome</keyword>
<name>A0ABP9ZDN2_9FUNG</name>
<sequence>MIGPAIPEALLKKKQAHDNEIVILFSDDEDEETNVVGPQIPSHLLQQNSIGPQIPSSVNIGPQVPAHLLEKKKFNSDEIVMSDEEEESTPQVGPYIPPHLLEKREQESVGPQIPDHILQQKRKNTEDINISDSNMTGPQIPAHLLNKVELIEVVDEVDPDDFAPALPPDLLQQRQQKTTTQPTGRRRRPVGPTFPSGPMPPPVEEEDYIVGPALPKNYNPEEEAKYSAIQAIEERAREAREAMEKKEANKDKVERPDWMLVPPEVDYLKKANSSKSRQFTNKTMTKEQLDSTDWTSTPAQKQQRLEDIRSGKRQRTEEEINFSQVDMERIRNIQEYNSQTRPLTLLELHQQKKKKSKVPTSDIEDVTKRAFDREKDLLGARKMDRKSKNELLKQSAQFGEKFGYGSSSFL</sequence>
<feature type="domain" description="DUF3752" evidence="2">
    <location>
        <begin position="263"/>
        <end position="403"/>
    </location>
</feature>
<comment type="caution">
    <text evidence="3">The sequence shown here is derived from an EMBL/GenBank/DDBJ whole genome shotgun (WGS) entry which is preliminary data.</text>
</comment>
<accession>A0ABP9ZDN2</accession>
<gene>
    <name evidence="3" type="ORF">MFLAVUS_010713</name>
</gene>
<evidence type="ECO:0000256" key="1">
    <source>
        <dbReference type="SAM" id="MobiDB-lite"/>
    </source>
</evidence>
<feature type="compositionally biased region" description="Polar residues" evidence="1">
    <location>
        <begin position="272"/>
        <end position="283"/>
    </location>
</feature>
<feature type="region of interest" description="Disordered" evidence="1">
    <location>
        <begin position="272"/>
        <end position="320"/>
    </location>
</feature>
<feature type="compositionally biased region" description="Basic and acidic residues" evidence="1">
    <location>
        <begin position="303"/>
        <end position="318"/>
    </location>
</feature>
<feature type="region of interest" description="Disordered" evidence="1">
    <location>
        <begin position="160"/>
        <end position="203"/>
    </location>
</feature>
<dbReference type="Pfam" id="PF12572">
    <property type="entry name" value="DUF3752"/>
    <property type="match status" value="1"/>
</dbReference>
<dbReference type="PANTHER" id="PTHR46370">
    <property type="entry name" value="GPALPP MOTIFS-CONTAINING PROTEIN 1"/>
    <property type="match status" value="1"/>
</dbReference>
<feature type="compositionally biased region" description="Low complexity" evidence="1">
    <location>
        <begin position="162"/>
        <end position="183"/>
    </location>
</feature>
<dbReference type="InterPro" id="IPR046331">
    <property type="entry name" value="GPAM1-like"/>
</dbReference>
<protein>
    <recommendedName>
        <fullName evidence="2">DUF3752 domain-containing protein</fullName>
    </recommendedName>
</protein>
<evidence type="ECO:0000313" key="3">
    <source>
        <dbReference type="EMBL" id="GAA5817171.1"/>
    </source>
</evidence>